<evidence type="ECO:0000313" key="2">
    <source>
        <dbReference type="EMBL" id="CZS93203.1"/>
    </source>
</evidence>
<reference evidence="3" key="1">
    <citation type="submission" date="2016-03" db="EMBL/GenBank/DDBJ databases">
        <authorList>
            <person name="Guldener U."/>
        </authorList>
    </citation>
    <scope>NUCLEOTIDE SEQUENCE [LARGE SCALE GENOMIC DNA]</scope>
    <source>
        <strain evidence="3">04CH-RAC-A.6.1</strain>
    </source>
</reference>
<accession>A0A1E1K578</accession>
<dbReference type="Proteomes" id="UP000178912">
    <property type="component" value="Unassembled WGS sequence"/>
</dbReference>
<evidence type="ECO:0000256" key="1">
    <source>
        <dbReference type="SAM" id="MobiDB-lite"/>
    </source>
</evidence>
<proteinExistence type="predicted"/>
<dbReference type="AlphaFoldDB" id="A0A1E1K578"/>
<evidence type="ECO:0000313" key="3">
    <source>
        <dbReference type="Proteomes" id="UP000178912"/>
    </source>
</evidence>
<organism evidence="2 3">
    <name type="scientific">Rhynchosporium agropyri</name>
    <dbReference type="NCBI Taxonomy" id="914238"/>
    <lineage>
        <taxon>Eukaryota</taxon>
        <taxon>Fungi</taxon>
        <taxon>Dikarya</taxon>
        <taxon>Ascomycota</taxon>
        <taxon>Pezizomycotina</taxon>
        <taxon>Leotiomycetes</taxon>
        <taxon>Helotiales</taxon>
        <taxon>Ploettnerulaceae</taxon>
        <taxon>Rhynchosporium</taxon>
    </lineage>
</organism>
<dbReference type="EMBL" id="FJUX01000015">
    <property type="protein sequence ID" value="CZS93203.1"/>
    <property type="molecule type" value="Genomic_DNA"/>
</dbReference>
<sequence>MSAYGISSPTHISVIPFFEAPCHQSFLSSRCGLAKLYTGNINPDSAINHSKMGSARVTAEATAKYTAKNSAKRKKIYANAQNIRYRAWQKKNVVTQRLRSTRKKAANKNDKADPFPKYGTFTTTKTTWTMARRKPYE</sequence>
<feature type="region of interest" description="Disordered" evidence="1">
    <location>
        <begin position="97"/>
        <end position="117"/>
    </location>
</feature>
<gene>
    <name evidence="2" type="ORF">RAG0_03591</name>
</gene>
<protein>
    <submittedName>
        <fullName evidence="2">Uncharacterized protein</fullName>
    </submittedName>
</protein>
<keyword evidence="3" id="KW-1185">Reference proteome</keyword>
<name>A0A1E1K578_9HELO</name>